<dbReference type="CDD" id="cd07377">
    <property type="entry name" value="WHTH_GntR"/>
    <property type="match status" value="1"/>
</dbReference>
<dbReference type="InterPro" id="IPR000524">
    <property type="entry name" value="Tscrpt_reg_HTH_GntR"/>
</dbReference>
<dbReference type="Gene3D" id="3.40.1410.10">
    <property type="entry name" value="Chorismate lyase-like"/>
    <property type="match status" value="1"/>
</dbReference>
<dbReference type="SUPFAM" id="SSF46785">
    <property type="entry name" value="Winged helix' DNA-binding domain"/>
    <property type="match status" value="1"/>
</dbReference>
<keyword evidence="6" id="KW-1185">Reference proteome</keyword>
<proteinExistence type="predicted"/>
<evidence type="ECO:0000256" key="2">
    <source>
        <dbReference type="ARBA" id="ARBA00023125"/>
    </source>
</evidence>
<dbReference type="InterPro" id="IPR050679">
    <property type="entry name" value="Bact_HTH_transcr_reg"/>
</dbReference>
<dbReference type="PRINTS" id="PR00035">
    <property type="entry name" value="HTHGNTR"/>
</dbReference>
<protein>
    <submittedName>
        <fullName evidence="5">GntR family phosphonate transport system transcriptional regulator</fullName>
    </submittedName>
</protein>
<dbReference type="OrthoDB" id="6626198at2"/>
<comment type="caution">
    <text evidence="5">The sequence shown here is derived from an EMBL/GenBank/DDBJ whole genome shotgun (WGS) entry which is preliminary data.</text>
</comment>
<dbReference type="NCBIfam" id="TIGR02325">
    <property type="entry name" value="C_P_lyase_phnF"/>
    <property type="match status" value="1"/>
</dbReference>
<dbReference type="Pfam" id="PF07702">
    <property type="entry name" value="UTRA"/>
    <property type="match status" value="1"/>
</dbReference>
<dbReference type="Proteomes" id="UP000238308">
    <property type="component" value="Unassembled WGS sequence"/>
</dbReference>
<dbReference type="AlphaFoldDB" id="A0A2T0XHP1"/>
<reference evidence="5 6" key="1">
    <citation type="submission" date="2018-03" db="EMBL/GenBank/DDBJ databases">
        <title>Genomic Encyclopedia of Type Strains, Phase III (KMG-III): the genomes of soil and plant-associated and newly described type strains.</title>
        <authorList>
            <person name="Whitman W."/>
        </authorList>
    </citation>
    <scope>NUCLEOTIDE SEQUENCE [LARGE SCALE GENOMIC DNA]</scope>
    <source>
        <strain evidence="5 6">MWH-P2sevCIIIb</strain>
    </source>
</reference>
<dbReference type="GO" id="GO:0003700">
    <property type="term" value="F:DNA-binding transcription factor activity"/>
    <property type="evidence" value="ECO:0007669"/>
    <property type="project" value="InterPro"/>
</dbReference>
<dbReference type="InterPro" id="IPR036390">
    <property type="entry name" value="WH_DNA-bd_sf"/>
</dbReference>
<dbReference type="InterPro" id="IPR012702">
    <property type="entry name" value="CP_lyase_PhnF"/>
</dbReference>
<dbReference type="RefSeq" id="WP_106227142.1">
    <property type="nucleotide sequence ID" value="NZ_PVTV01000012.1"/>
</dbReference>
<gene>
    <name evidence="5" type="ORF">BCM14_1260</name>
</gene>
<dbReference type="GO" id="GO:0045892">
    <property type="term" value="P:negative regulation of DNA-templated transcription"/>
    <property type="evidence" value="ECO:0007669"/>
    <property type="project" value="TreeGrafter"/>
</dbReference>
<feature type="domain" description="HTH gntR-type" evidence="4">
    <location>
        <begin position="14"/>
        <end position="82"/>
    </location>
</feature>
<dbReference type="SMART" id="SM00345">
    <property type="entry name" value="HTH_GNTR"/>
    <property type="match status" value="1"/>
</dbReference>
<accession>A0A2T0XHP1</accession>
<evidence type="ECO:0000313" key="6">
    <source>
        <dbReference type="Proteomes" id="UP000238308"/>
    </source>
</evidence>
<keyword evidence="1" id="KW-0805">Transcription regulation</keyword>
<evidence type="ECO:0000256" key="1">
    <source>
        <dbReference type="ARBA" id="ARBA00023015"/>
    </source>
</evidence>
<dbReference type="Gene3D" id="1.10.10.10">
    <property type="entry name" value="Winged helix-like DNA-binding domain superfamily/Winged helix DNA-binding domain"/>
    <property type="match status" value="1"/>
</dbReference>
<dbReference type="InterPro" id="IPR028978">
    <property type="entry name" value="Chorismate_lyase_/UTRA_dom_sf"/>
</dbReference>
<dbReference type="GO" id="GO:0003677">
    <property type="term" value="F:DNA binding"/>
    <property type="evidence" value="ECO:0007669"/>
    <property type="project" value="UniProtKB-KW"/>
</dbReference>
<evidence type="ECO:0000259" key="4">
    <source>
        <dbReference type="PROSITE" id="PS50949"/>
    </source>
</evidence>
<name>A0A2T0XHP1_9BURK</name>
<dbReference type="InterPro" id="IPR011663">
    <property type="entry name" value="UTRA"/>
</dbReference>
<dbReference type="PANTHER" id="PTHR44846">
    <property type="entry name" value="MANNOSYL-D-GLYCERATE TRANSPORT/METABOLISM SYSTEM REPRESSOR MNGR-RELATED"/>
    <property type="match status" value="1"/>
</dbReference>
<evidence type="ECO:0000256" key="3">
    <source>
        <dbReference type="ARBA" id="ARBA00023163"/>
    </source>
</evidence>
<dbReference type="PROSITE" id="PS50949">
    <property type="entry name" value="HTH_GNTR"/>
    <property type="match status" value="1"/>
</dbReference>
<keyword evidence="2" id="KW-0238">DNA-binding</keyword>
<evidence type="ECO:0000313" key="5">
    <source>
        <dbReference type="EMBL" id="PRY98432.1"/>
    </source>
</evidence>
<sequence>MTSPLAAVSTSSRISAWARIAETLAQTIATGGYQPGQRLPSEHALAVEFSVNRHTIRRSLDHLSRQGLVKVLRGSGTYVEDFAVDLMIKKQPSQQNSLAIAGLKGRLVVLSSGTLRANAEHARLLRIPLRSAVVRLTVLGEAQGRPLHVGDRLFPLPRFAQIEKIVTETGSISAGFRHCGVGQYSRLESRVAAQMPEREIADYLRQPQSRPVLRVESINIDEQGSPIEFATTWFAGDRVKLTISHID</sequence>
<dbReference type="InterPro" id="IPR036388">
    <property type="entry name" value="WH-like_DNA-bd_sf"/>
</dbReference>
<dbReference type="SMART" id="SM00866">
    <property type="entry name" value="UTRA"/>
    <property type="match status" value="1"/>
</dbReference>
<dbReference type="Pfam" id="PF00392">
    <property type="entry name" value="GntR"/>
    <property type="match status" value="1"/>
</dbReference>
<organism evidence="5 6">
    <name type="scientific">Jezberella montanilacus</name>
    <dbReference type="NCBI Taxonomy" id="323426"/>
    <lineage>
        <taxon>Bacteria</taxon>
        <taxon>Pseudomonadati</taxon>
        <taxon>Pseudomonadota</taxon>
        <taxon>Betaproteobacteria</taxon>
        <taxon>Burkholderiales</taxon>
        <taxon>Alcaligenaceae</taxon>
        <taxon>Jezberella</taxon>
    </lineage>
</organism>
<dbReference type="PANTHER" id="PTHR44846:SF1">
    <property type="entry name" value="MANNOSYL-D-GLYCERATE TRANSPORT_METABOLISM SYSTEM REPRESSOR MNGR-RELATED"/>
    <property type="match status" value="1"/>
</dbReference>
<dbReference type="SUPFAM" id="SSF64288">
    <property type="entry name" value="Chorismate lyase-like"/>
    <property type="match status" value="1"/>
</dbReference>
<dbReference type="EMBL" id="PVTV01000012">
    <property type="protein sequence ID" value="PRY98432.1"/>
    <property type="molecule type" value="Genomic_DNA"/>
</dbReference>
<keyword evidence="3" id="KW-0804">Transcription</keyword>